<sequence>MKTRPVFLGILKTYITEEEWQSLEESDNISKMEGQGTVQSPISSVVAMAITGNKNSRYVVKWALEKFIPEGETRFMLLHVRPEITAVPTPSMFLTLVHLMLEVVLQHAL</sequence>
<dbReference type="PANTHER" id="PTHR47382">
    <property type="entry name" value="U-BOX DOMAIN-CONTAINING PROTEIN 52-LIKE"/>
    <property type="match status" value="1"/>
</dbReference>
<accession>A0A3Q7GNI8</accession>
<dbReference type="AlphaFoldDB" id="A0A3Q7GNI8"/>
<keyword evidence="2" id="KW-1185">Reference proteome</keyword>
<protein>
    <recommendedName>
        <fullName evidence="3">UspA domain-containing protein</fullName>
    </recommendedName>
</protein>
<proteinExistence type="predicted"/>
<dbReference type="EnsemblPlants" id="Solyc05g051615.1.1">
    <property type="protein sequence ID" value="Solyc05g051615.1.1"/>
    <property type="gene ID" value="Solyc05g051615.1"/>
</dbReference>
<evidence type="ECO:0000313" key="1">
    <source>
        <dbReference type="EnsemblPlants" id="Solyc05g051615.1.1"/>
    </source>
</evidence>
<dbReference type="STRING" id="4081.A0A3Q7GNI8"/>
<evidence type="ECO:0000313" key="2">
    <source>
        <dbReference type="Proteomes" id="UP000004994"/>
    </source>
</evidence>
<dbReference type="Gramene" id="Solyc05g051615.1.1">
    <property type="protein sequence ID" value="Solyc05g051615.1.1"/>
    <property type="gene ID" value="Solyc05g051615.1"/>
</dbReference>
<dbReference type="InParanoid" id="A0A3Q7GNI8"/>
<reference evidence="1" key="1">
    <citation type="journal article" date="2012" name="Nature">
        <title>The tomato genome sequence provides insights into fleshy fruit evolution.</title>
        <authorList>
            <consortium name="Tomato Genome Consortium"/>
        </authorList>
    </citation>
    <scope>NUCLEOTIDE SEQUENCE [LARGE SCALE GENOMIC DNA]</scope>
    <source>
        <strain evidence="1">cv. Heinz 1706</strain>
    </source>
</reference>
<dbReference type="Proteomes" id="UP000004994">
    <property type="component" value="Chromosome 5"/>
</dbReference>
<name>A0A3Q7GNI8_SOLLC</name>
<dbReference type="PANTHER" id="PTHR47382:SF9">
    <property type="entry name" value="U-BOX KINASE FAMILY PROTEIN"/>
    <property type="match status" value="1"/>
</dbReference>
<evidence type="ECO:0008006" key="3">
    <source>
        <dbReference type="Google" id="ProtNLM"/>
    </source>
</evidence>
<reference evidence="1" key="2">
    <citation type="submission" date="2019-01" db="UniProtKB">
        <authorList>
            <consortium name="EnsemblPlants"/>
        </authorList>
    </citation>
    <scope>IDENTIFICATION</scope>
    <source>
        <strain evidence="1">cv. Heinz 1706</strain>
    </source>
</reference>
<organism evidence="1">
    <name type="scientific">Solanum lycopersicum</name>
    <name type="common">Tomato</name>
    <name type="synonym">Lycopersicon esculentum</name>
    <dbReference type="NCBI Taxonomy" id="4081"/>
    <lineage>
        <taxon>Eukaryota</taxon>
        <taxon>Viridiplantae</taxon>
        <taxon>Streptophyta</taxon>
        <taxon>Embryophyta</taxon>
        <taxon>Tracheophyta</taxon>
        <taxon>Spermatophyta</taxon>
        <taxon>Magnoliopsida</taxon>
        <taxon>eudicotyledons</taxon>
        <taxon>Gunneridae</taxon>
        <taxon>Pentapetalae</taxon>
        <taxon>asterids</taxon>
        <taxon>lamiids</taxon>
        <taxon>Solanales</taxon>
        <taxon>Solanaceae</taxon>
        <taxon>Solanoideae</taxon>
        <taxon>Solaneae</taxon>
        <taxon>Solanum</taxon>
        <taxon>Solanum subgen. Lycopersicon</taxon>
    </lineage>
</organism>